<organism evidence="2 3">
    <name type="scientific">Anopheles epiroticus</name>
    <dbReference type="NCBI Taxonomy" id="199890"/>
    <lineage>
        <taxon>Eukaryota</taxon>
        <taxon>Metazoa</taxon>
        <taxon>Ecdysozoa</taxon>
        <taxon>Arthropoda</taxon>
        <taxon>Hexapoda</taxon>
        <taxon>Insecta</taxon>
        <taxon>Pterygota</taxon>
        <taxon>Neoptera</taxon>
        <taxon>Endopterygota</taxon>
        <taxon>Diptera</taxon>
        <taxon>Nematocera</taxon>
        <taxon>Culicoidea</taxon>
        <taxon>Culicidae</taxon>
        <taxon>Anophelinae</taxon>
        <taxon>Anopheles</taxon>
    </lineage>
</organism>
<dbReference type="EnsemblMetazoa" id="AEPI003590-RA">
    <property type="protein sequence ID" value="AEPI003590-PA"/>
    <property type="gene ID" value="AEPI003590"/>
</dbReference>
<evidence type="ECO:0000256" key="1">
    <source>
        <dbReference type="SAM" id="MobiDB-lite"/>
    </source>
</evidence>
<feature type="compositionally biased region" description="Low complexity" evidence="1">
    <location>
        <begin position="33"/>
        <end position="42"/>
    </location>
</feature>
<feature type="compositionally biased region" description="Basic and acidic residues" evidence="1">
    <location>
        <begin position="171"/>
        <end position="194"/>
    </location>
</feature>
<feature type="region of interest" description="Disordered" evidence="1">
    <location>
        <begin position="171"/>
        <end position="227"/>
    </location>
</feature>
<feature type="compositionally biased region" description="Basic residues" evidence="1">
    <location>
        <begin position="197"/>
        <end position="207"/>
    </location>
</feature>
<evidence type="ECO:0000313" key="2">
    <source>
        <dbReference type="EnsemblMetazoa" id="AEPI003590-PA"/>
    </source>
</evidence>
<proteinExistence type="predicted"/>
<name>A0A182P9I5_9DIPT</name>
<evidence type="ECO:0000313" key="3">
    <source>
        <dbReference type="Proteomes" id="UP000075885"/>
    </source>
</evidence>
<feature type="region of interest" description="Disordered" evidence="1">
    <location>
        <begin position="1"/>
        <end position="123"/>
    </location>
</feature>
<sequence>DTTNKLPPSAARSHQQHHKLHPEQQKKLRTPDPSHSPSSQQQAITVHREQLLLLPPAVSSPQQPAQQQQSKQLQLLLQQEQEQLSAIQTPKPGPEHVHPYPTAPVPRLETPGKPPKDGPAGGAPVSFSFYKTINTVIKSSRKIIVRVCEVTNVKTKLKMFNLYSTMNKRNGADDKEAKEVETTGHDRFCQERPSRSSYRRKKRKMRRAQSAAEFQEPRTEPPLTAASKRMLFRGRSISSEHDNNSETEHSERSPLVSAKLDSLAKFLFSRSLLQDSTSAAKENDSPT</sequence>
<dbReference type="AlphaFoldDB" id="A0A182P9I5"/>
<protein>
    <submittedName>
        <fullName evidence="2">Uncharacterized protein</fullName>
    </submittedName>
</protein>
<reference evidence="2" key="2">
    <citation type="submission" date="2020-05" db="UniProtKB">
        <authorList>
            <consortium name="EnsemblMetazoa"/>
        </authorList>
    </citation>
    <scope>IDENTIFICATION</scope>
    <source>
        <strain evidence="2">Epiroticus2</strain>
    </source>
</reference>
<dbReference type="Proteomes" id="UP000075885">
    <property type="component" value="Unassembled WGS sequence"/>
</dbReference>
<dbReference type="VEuPathDB" id="VectorBase:AEPI003590"/>
<reference evidence="3" key="1">
    <citation type="submission" date="2013-03" db="EMBL/GenBank/DDBJ databases">
        <title>The Genome Sequence of Anopheles epiroticus epiroticus2.</title>
        <authorList>
            <consortium name="The Broad Institute Genomics Platform"/>
            <person name="Neafsey D.E."/>
            <person name="Howell P."/>
            <person name="Walker B."/>
            <person name="Young S.K."/>
            <person name="Zeng Q."/>
            <person name="Gargeya S."/>
            <person name="Fitzgerald M."/>
            <person name="Haas B."/>
            <person name="Abouelleil A."/>
            <person name="Allen A.W."/>
            <person name="Alvarado L."/>
            <person name="Arachchi H.M."/>
            <person name="Berlin A.M."/>
            <person name="Chapman S.B."/>
            <person name="Gainer-Dewar J."/>
            <person name="Goldberg J."/>
            <person name="Griggs A."/>
            <person name="Gujja S."/>
            <person name="Hansen M."/>
            <person name="Howarth C."/>
            <person name="Imamovic A."/>
            <person name="Ireland A."/>
            <person name="Larimer J."/>
            <person name="McCowan C."/>
            <person name="Murphy C."/>
            <person name="Pearson M."/>
            <person name="Poon T.W."/>
            <person name="Priest M."/>
            <person name="Roberts A."/>
            <person name="Saif S."/>
            <person name="Shea T."/>
            <person name="Sisk P."/>
            <person name="Sykes S."/>
            <person name="Wortman J."/>
            <person name="Nusbaum C."/>
            <person name="Birren B."/>
        </authorList>
    </citation>
    <scope>NUCLEOTIDE SEQUENCE [LARGE SCALE GENOMIC DNA]</scope>
    <source>
        <strain evidence="3">Epiroticus2</strain>
    </source>
</reference>
<keyword evidence="3" id="KW-1185">Reference proteome</keyword>
<accession>A0A182P9I5</accession>
<feature type="compositionally biased region" description="Basic and acidic residues" evidence="1">
    <location>
        <begin position="21"/>
        <end position="32"/>
    </location>
</feature>
<feature type="compositionally biased region" description="Low complexity" evidence="1">
    <location>
        <begin position="51"/>
        <end position="85"/>
    </location>
</feature>
<dbReference type="STRING" id="199890.A0A182P9I5"/>